<keyword evidence="4" id="KW-1185">Reference proteome</keyword>
<feature type="compositionally biased region" description="Basic and acidic residues" evidence="2">
    <location>
        <begin position="250"/>
        <end position="263"/>
    </location>
</feature>
<organism evidence="3 4">
    <name type="scientific">Cymbomonas tetramitiformis</name>
    <dbReference type="NCBI Taxonomy" id="36881"/>
    <lineage>
        <taxon>Eukaryota</taxon>
        <taxon>Viridiplantae</taxon>
        <taxon>Chlorophyta</taxon>
        <taxon>Pyramimonadophyceae</taxon>
        <taxon>Pyramimonadales</taxon>
        <taxon>Pyramimonadaceae</taxon>
        <taxon>Cymbomonas</taxon>
    </lineage>
</organism>
<accession>A0AAE0H270</accession>
<evidence type="ECO:0000256" key="2">
    <source>
        <dbReference type="SAM" id="MobiDB-lite"/>
    </source>
</evidence>
<evidence type="ECO:0000256" key="1">
    <source>
        <dbReference type="SAM" id="Coils"/>
    </source>
</evidence>
<keyword evidence="1" id="KW-0175">Coiled coil</keyword>
<proteinExistence type="predicted"/>
<sequence>MTPQLSQVKQELGIILGHMRVQRTVLNHFTVNEKEDIPSDPSRGKRRQKELTEIVDALRDLVDVCSERQALAKREGFDGSGKRGAVAQTGTGLEPRQIVLQLQTEKTEQARELAQLRMQLEKKDQLLADSRKAMLQETQSSSRLRLVEVEVAEKVKARDADVEQLMQELASKDEEAALAQKKLVRRLAEAEERVRARDERVMEVERRIALTSPGETDSALRRQLHEAKDQPARCCSVPGAGAPLPPKPFEPSRHHQAHIRDLT</sequence>
<evidence type="ECO:0000313" key="4">
    <source>
        <dbReference type="Proteomes" id="UP001190700"/>
    </source>
</evidence>
<dbReference type="EMBL" id="LGRX02000433">
    <property type="protein sequence ID" value="KAK3288563.1"/>
    <property type="molecule type" value="Genomic_DNA"/>
</dbReference>
<dbReference type="Proteomes" id="UP001190700">
    <property type="component" value="Unassembled WGS sequence"/>
</dbReference>
<gene>
    <name evidence="3" type="ORF">CYMTET_3958</name>
</gene>
<feature type="region of interest" description="Disordered" evidence="2">
    <location>
        <begin position="225"/>
        <end position="263"/>
    </location>
</feature>
<comment type="caution">
    <text evidence="3">The sequence shown here is derived from an EMBL/GenBank/DDBJ whole genome shotgun (WGS) entry which is preliminary data.</text>
</comment>
<dbReference type="AlphaFoldDB" id="A0AAE0H270"/>
<reference evidence="3 4" key="1">
    <citation type="journal article" date="2015" name="Genome Biol. Evol.">
        <title>Comparative Genomics of a Bacterivorous Green Alga Reveals Evolutionary Causalities and Consequences of Phago-Mixotrophic Mode of Nutrition.</title>
        <authorList>
            <person name="Burns J.A."/>
            <person name="Paasch A."/>
            <person name="Narechania A."/>
            <person name="Kim E."/>
        </authorList>
    </citation>
    <scope>NUCLEOTIDE SEQUENCE [LARGE SCALE GENOMIC DNA]</scope>
    <source>
        <strain evidence="3 4">PLY_AMNH</strain>
    </source>
</reference>
<name>A0AAE0H270_9CHLO</name>
<protein>
    <submittedName>
        <fullName evidence="3">Uncharacterized protein</fullName>
    </submittedName>
</protein>
<evidence type="ECO:0000313" key="3">
    <source>
        <dbReference type="EMBL" id="KAK3288563.1"/>
    </source>
</evidence>
<feature type="coiled-coil region" evidence="1">
    <location>
        <begin position="162"/>
        <end position="207"/>
    </location>
</feature>
<feature type="coiled-coil region" evidence="1">
    <location>
        <begin position="99"/>
        <end position="133"/>
    </location>
</feature>